<feature type="region of interest" description="Disordered" evidence="1">
    <location>
        <begin position="95"/>
        <end position="117"/>
    </location>
</feature>
<proteinExistence type="predicted"/>
<keyword evidence="4" id="KW-1185">Reference proteome</keyword>
<keyword evidence="3" id="KW-0808">Transferase</keyword>
<dbReference type="EMBL" id="VSSB01000001">
    <property type="protein sequence ID" value="TYL54386.1"/>
    <property type="molecule type" value="Genomic_DNA"/>
</dbReference>
<dbReference type="PROSITE" id="PS51186">
    <property type="entry name" value="GNAT"/>
    <property type="match status" value="1"/>
</dbReference>
<evidence type="ECO:0000259" key="2">
    <source>
        <dbReference type="PROSITE" id="PS51186"/>
    </source>
</evidence>
<dbReference type="SUPFAM" id="SSF55729">
    <property type="entry name" value="Acyl-CoA N-acyltransferases (Nat)"/>
    <property type="match status" value="1"/>
</dbReference>
<dbReference type="Gene3D" id="3.40.630.30">
    <property type="match status" value="1"/>
</dbReference>
<dbReference type="InterPro" id="IPR016181">
    <property type="entry name" value="Acyl_CoA_acyltransferase"/>
</dbReference>
<dbReference type="PANTHER" id="PTHR43792">
    <property type="entry name" value="GNAT FAMILY, PUTATIVE (AFU_ORTHOLOGUE AFUA_3G00765)-RELATED-RELATED"/>
    <property type="match status" value="1"/>
</dbReference>
<reference evidence="3 4" key="1">
    <citation type="submission" date="2019-08" db="EMBL/GenBank/DDBJ databases">
        <authorList>
            <person name="Hu J."/>
        </authorList>
    </citation>
    <scope>NUCLEOTIDE SEQUENCE [LARGE SCALE GENOMIC DNA]</scope>
    <source>
        <strain evidence="3 4">NEAU-184</strain>
    </source>
</reference>
<comment type="caution">
    <text evidence="3">The sequence shown here is derived from an EMBL/GenBank/DDBJ whole genome shotgun (WGS) entry which is preliminary data.</text>
</comment>
<sequence length="224" mass="24258">MTSPQVAWPRRAGPLELRPPTAADLDAVLAWRNRPEVTRWLLRTTVDPESYRRAWLASADDPHDHAIVAVVDDAVVGTGSLEVHDAMGQFGADPTDAVDPGRAGADGPADAGVPTPTAPWRRREGLLGYLIDPDHAGRGYATAISRALLDLAFGELGLHRVTAGCFADNVASWRVMEKLGMRREQHGVEDSWHAELGWVDGFTYGILADEWVTRRGVRPGSGAP</sequence>
<accession>A0A5S4V5S5</accession>
<feature type="compositionally biased region" description="Low complexity" evidence="1">
    <location>
        <begin position="97"/>
        <end position="115"/>
    </location>
</feature>
<organism evidence="3 4">
    <name type="scientific">Agromyces mariniharenae</name>
    <dbReference type="NCBI Taxonomy" id="2604423"/>
    <lineage>
        <taxon>Bacteria</taxon>
        <taxon>Bacillati</taxon>
        <taxon>Actinomycetota</taxon>
        <taxon>Actinomycetes</taxon>
        <taxon>Micrococcales</taxon>
        <taxon>Microbacteriaceae</taxon>
        <taxon>Agromyces</taxon>
    </lineage>
</organism>
<gene>
    <name evidence="3" type="ORF">FYC51_12615</name>
</gene>
<name>A0A5S4V5S5_9MICO</name>
<dbReference type="InterPro" id="IPR000182">
    <property type="entry name" value="GNAT_dom"/>
</dbReference>
<feature type="domain" description="N-acetyltransferase" evidence="2">
    <location>
        <begin position="15"/>
        <end position="209"/>
    </location>
</feature>
<evidence type="ECO:0000313" key="3">
    <source>
        <dbReference type="EMBL" id="TYL54386.1"/>
    </source>
</evidence>
<evidence type="ECO:0000256" key="1">
    <source>
        <dbReference type="SAM" id="MobiDB-lite"/>
    </source>
</evidence>
<dbReference type="RefSeq" id="WP_148733918.1">
    <property type="nucleotide sequence ID" value="NZ_VSSB01000001.1"/>
</dbReference>
<protein>
    <submittedName>
        <fullName evidence="3">GNAT family N-acetyltransferase</fullName>
    </submittedName>
</protein>
<evidence type="ECO:0000313" key="4">
    <source>
        <dbReference type="Proteomes" id="UP000325243"/>
    </source>
</evidence>
<dbReference type="InterPro" id="IPR051531">
    <property type="entry name" value="N-acetyltransferase"/>
</dbReference>
<dbReference type="AlphaFoldDB" id="A0A5S4V5S5"/>
<dbReference type="Pfam" id="PF13302">
    <property type="entry name" value="Acetyltransf_3"/>
    <property type="match status" value="2"/>
</dbReference>
<dbReference type="GO" id="GO:0016747">
    <property type="term" value="F:acyltransferase activity, transferring groups other than amino-acyl groups"/>
    <property type="evidence" value="ECO:0007669"/>
    <property type="project" value="InterPro"/>
</dbReference>
<dbReference type="Proteomes" id="UP000325243">
    <property type="component" value="Unassembled WGS sequence"/>
</dbReference>